<protein>
    <submittedName>
        <fullName evidence="1">Uncharacterized protein</fullName>
    </submittedName>
</protein>
<name>A0A174LYJ0_9FIRM</name>
<sequence>MTNEKTLKNRKNFLQRIVNSSTSNTSTWDIPDRKNGRLYLNCTENARITIEPVGIRVICQCLMEWRNREIQAKRHGAVDAINRLLIWFIR</sequence>
<dbReference type="EMBL" id="CZAY01000005">
    <property type="protein sequence ID" value="CUP26559.1"/>
    <property type="molecule type" value="Genomic_DNA"/>
</dbReference>
<reference evidence="1 2" key="1">
    <citation type="submission" date="2015-09" db="EMBL/GenBank/DDBJ databases">
        <authorList>
            <consortium name="Pathogen Informatics"/>
        </authorList>
    </citation>
    <scope>NUCLEOTIDE SEQUENCE [LARGE SCALE GENOMIC DNA]</scope>
    <source>
        <strain evidence="1 2">2789STDY5834914</strain>
    </source>
</reference>
<dbReference type="Proteomes" id="UP000095485">
    <property type="component" value="Unassembled WGS sequence"/>
</dbReference>
<gene>
    <name evidence="1" type="ORF">ERS852526_00778</name>
</gene>
<organism evidence="1 2">
    <name type="scientific">Dorea longicatena</name>
    <dbReference type="NCBI Taxonomy" id="88431"/>
    <lineage>
        <taxon>Bacteria</taxon>
        <taxon>Bacillati</taxon>
        <taxon>Bacillota</taxon>
        <taxon>Clostridia</taxon>
        <taxon>Lachnospirales</taxon>
        <taxon>Lachnospiraceae</taxon>
        <taxon>Dorea</taxon>
    </lineage>
</organism>
<dbReference type="RefSeq" id="WP_055282071.1">
    <property type="nucleotide sequence ID" value="NZ_CZAY01000005.1"/>
</dbReference>
<evidence type="ECO:0000313" key="1">
    <source>
        <dbReference type="EMBL" id="CUP26559.1"/>
    </source>
</evidence>
<dbReference type="GeneID" id="96228075"/>
<dbReference type="AlphaFoldDB" id="A0A174LYJ0"/>
<proteinExistence type="predicted"/>
<evidence type="ECO:0000313" key="2">
    <source>
        <dbReference type="Proteomes" id="UP000095485"/>
    </source>
</evidence>
<accession>A0A174LYJ0</accession>